<evidence type="ECO:0000313" key="4">
    <source>
        <dbReference type="Proteomes" id="UP000271162"/>
    </source>
</evidence>
<keyword evidence="2" id="KW-0732">Signal</keyword>
<evidence type="ECO:0000313" key="5">
    <source>
        <dbReference type="WBParaSite" id="NBR_0001748201-mRNA-1"/>
    </source>
</evidence>
<dbReference type="Pfam" id="PF04113">
    <property type="entry name" value="Gpi16"/>
    <property type="match status" value="3"/>
</dbReference>
<keyword evidence="1" id="KW-1133">Transmembrane helix</keyword>
<reference evidence="5" key="1">
    <citation type="submission" date="2016-04" db="UniProtKB">
        <authorList>
            <consortium name="WormBaseParasite"/>
        </authorList>
    </citation>
    <scope>IDENTIFICATION</scope>
</reference>
<dbReference type="OMA" id="NHGHYIG"/>
<feature type="chain" id="PRO_5043135849" evidence="2">
    <location>
        <begin position="16"/>
        <end position="574"/>
    </location>
</feature>
<reference evidence="3 4" key="2">
    <citation type="submission" date="2018-11" db="EMBL/GenBank/DDBJ databases">
        <authorList>
            <consortium name="Pathogen Informatics"/>
        </authorList>
    </citation>
    <scope>NUCLEOTIDE SEQUENCE [LARGE SCALE GENOMIC DNA]</scope>
</reference>
<keyword evidence="1" id="KW-0472">Membrane</keyword>
<dbReference type="GO" id="GO:0042765">
    <property type="term" value="C:GPI-anchor transamidase complex"/>
    <property type="evidence" value="ECO:0007669"/>
    <property type="project" value="InterPro"/>
</dbReference>
<dbReference type="Proteomes" id="UP000271162">
    <property type="component" value="Unassembled WGS sequence"/>
</dbReference>
<dbReference type="WBParaSite" id="NBR_0001748201-mRNA-1">
    <property type="protein sequence ID" value="NBR_0001748201-mRNA-1"/>
    <property type="gene ID" value="NBR_0001748201"/>
</dbReference>
<evidence type="ECO:0000313" key="3">
    <source>
        <dbReference type="EMBL" id="VDL81140.1"/>
    </source>
</evidence>
<feature type="signal peptide" evidence="2">
    <location>
        <begin position="1"/>
        <end position="15"/>
    </location>
</feature>
<keyword evidence="1" id="KW-0812">Transmembrane</keyword>
<dbReference type="GO" id="GO:0016255">
    <property type="term" value="P:attachment of GPI anchor to protein"/>
    <property type="evidence" value="ECO:0007669"/>
    <property type="project" value="InterPro"/>
</dbReference>
<dbReference type="STRING" id="27835.A0A158R341"/>
<accession>A0A158R341</accession>
<dbReference type="PANTHER" id="PTHR12959:SF11">
    <property type="entry name" value="GPI TRANSAMIDASE COMPONENT PIG-T"/>
    <property type="match status" value="1"/>
</dbReference>
<evidence type="ECO:0000256" key="1">
    <source>
        <dbReference type="SAM" id="Phobius"/>
    </source>
</evidence>
<feature type="transmembrane region" description="Helical" evidence="1">
    <location>
        <begin position="492"/>
        <end position="514"/>
    </location>
</feature>
<evidence type="ECO:0000256" key="2">
    <source>
        <dbReference type="SAM" id="SignalP"/>
    </source>
</evidence>
<dbReference type="AlphaFoldDB" id="A0A158R341"/>
<protein>
    <submittedName>
        <fullName evidence="5">GPI transamidase component PIG-T (inferred by orthology to a human protein)</fullName>
    </submittedName>
</protein>
<gene>
    <name evidence="3" type="ORF">NBR_LOCUS17483</name>
</gene>
<keyword evidence="4" id="KW-1185">Reference proteome</keyword>
<proteinExistence type="predicted"/>
<feature type="transmembrane region" description="Helical" evidence="1">
    <location>
        <begin position="535"/>
        <end position="552"/>
    </location>
</feature>
<name>A0A158R341_NIPBR</name>
<dbReference type="InterPro" id="IPR007245">
    <property type="entry name" value="PIG-T"/>
</dbReference>
<organism evidence="5">
    <name type="scientific">Nippostrongylus brasiliensis</name>
    <name type="common">Rat hookworm</name>
    <dbReference type="NCBI Taxonomy" id="27835"/>
    <lineage>
        <taxon>Eukaryota</taxon>
        <taxon>Metazoa</taxon>
        <taxon>Ecdysozoa</taxon>
        <taxon>Nematoda</taxon>
        <taxon>Chromadorea</taxon>
        <taxon>Rhabditida</taxon>
        <taxon>Rhabditina</taxon>
        <taxon>Rhabditomorpha</taxon>
        <taxon>Strongyloidea</taxon>
        <taxon>Heligmosomidae</taxon>
        <taxon>Nippostrongylus</taxon>
    </lineage>
</organism>
<dbReference type="EMBL" id="UYSL01022790">
    <property type="protein sequence ID" value="VDL81140.1"/>
    <property type="molecule type" value="Genomic_DNA"/>
</dbReference>
<sequence>MRVLLFLLFVGLANGDTYNEQLRITRLPTGKLLTAFHFTVISEDLQLGPEYSLFPRAVSEWISGHSVSEMSFILTQGRWHSSRWGLPPQPSGPTGASVHAWLAGNETTVDSKWRTLITSLNGLLCTSLTSVVPQLSSSPKMSFKRVGVDSKWRTLITSLNGLLCTSLTSVVPQLSSSPKMSFKRVGHDRRSELHLRYGTMGKETVCTENLTPWKKFLPCKQHGLVTLLNPLKLYHSVYHSIGLELHPQSENGVNNWKLQLFVYNVFDVPMKTAQLEWSIYELFSRKIVGTCSAARSSKLLIDMDKGIRLEPSPTEVIDAAVGVFDLKSNLSESGFTVSASYEGSLETVSTAHPGSLSVSSVLGGTDQQSGTLTTVLRNEGEALRVVYTHQIPWFMQVFYHTLVVKCGKVESKADGKEAKIHQRRFTPAVARQRPALIELELDLPSKSICRVEFEFEKAFLRIREYPPDANHGMYVPAAVVTFEQKDSRSGCMPFNVICFVMTTVSLCFGPIHSFSTKMLIPVNSALPSSSLSKKLFRAFLLVLLALAFYAQYKEMSLHEIRRSIGQFFEKMNSV</sequence>
<dbReference type="PANTHER" id="PTHR12959">
    <property type="entry name" value="GPI TRANSAMIDASE COMPONENT PIG-T-RELATED"/>
    <property type="match status" value="1"/>
</dbReference>